<dbReference type="Gene3D" id="3.40.720.10">
    <property type="entry name" value="Alkaline Phosphatase, subunit A"/>
    <property type="match status" value="2"/>
</dbReference>
<evidence type="ECO:0000256" key="6">
    <source>
        <dbReference type="ARBA" id="ARBA00023180"/>
    </source>
</evidence>
<dbReference type="Pfam" id="PF00884">
    <property type="entry name" value="Sulfatase"/>
    <property type="match status" value="2"/>
</dbReference>
<evidence type="ECO:0000313" key="8">
    <source>
        <dbReference type="EMBL" id="WAR14631.1"/>
    </source>
</evidence>
<dbReference type="InterPro" id="IPR024607">
    <property type="entry name" value="Sulfatase_CS"/>
</dbReference>
<keyword evidence="4" id="KW-0378">Hydrolase</keyword>
<sequence>MVVGCSGDMSDVYSSWNDVGYHNPDVITPNIDKLANMGVKLNQSYVQPVCSPSRHAFMTGYYPWKAGLQVASGILQLELYAHVSRQTAVHVSTLPEHSRTASGMATALDAAIGRVVSALEKKGLYEDTMFFFTPDNGGWPAKGGNNWPLRGSKITIWEGGTRVPAFVSGSRLKKSHYSFNGLFHAILEWMGSTNGKLSILVRRGRERSSYTTWMMWYQPLRGMLGSGLVGAYNGWYPPDQVYTEDSMHQWEPHTVNQSYYKLYNLKDDPNEYHNLADDMPSLVKEMAARMKEYHRQMIPAKNPPANPAGNPKYYGNVWSPGWCKQPMT</sequence>
<evidence type="ECO:0000256" key="4">
    <source>
        <dbReference type="ARBA" id="ARBA00022801"/>
    </source>
</evidence>
<dbReference type="InterPro" id="IPR017850">
    <property type="entry name" value="Alkaline_phosphatase_core_sf"/>
</dbReference>
<evidence type="ECO:0000313" key="9">
    <source>
        <dbReference type="Proteomes" id="UP001164746"/>
    </source>
</evidence>
<evidence type="ECO:0000256" key="5">
    <source>
        <dbReference type="ARBA" id="ARBA00022837"/>
    </source>
</evidence>
<keyword evidence="5" id="KW-0106">Calcium</keyword>
<evidence type="ECO:0000259" key="7">
    <source>
        <dbReference type="Pfam" id="PF00884"/>
    </source>
</evidence>
<evidence type="ECO:0000256" key="2">
    <source>
        <dbReference type="ARBA" id="ARBA00008779"/>
    </source>
</evidence>
<reference evidence="8" key="1">
    <citation type="submission" date="2022-11" db="EMBL/GenBank/DDBJ databases">
        <title>Centuries of genome instability and evolution in soft-shell clam transmissible cancer (bioRxiv).</title>
        <authorList>
            <person name="Hart S.F.M."/>
            <person name="Yonemitsu M.A."/>
            <person name="Giersch R.M."/>
            <person name="Beal B.F."/>
            <person name="Arriagada G."/>
            <person name="Davis B.W."/>
            <person name="Ostrander E.A."/>
            <person name="Goff S.P."/>
            <person name="Metzger M.J."/>
        </authorList>
    </citation>
    <scope>NUCLEOTIDE SEQUENCE</scope>
    <source>
        <strain evidence="8">MELC-2E11</strain>
        <tissue evidence="8">Siphon/mantle</tissue>
    </source>
</reference>
<keyword evidence="6" id="KW-0325">Glycoprotein</keyword>
<evidence type="ECO:0000256" key="1">
    <source>
        <dbReference type="ARBA" id="ARBA00001913"/>
    </source>
</evidence>
<keyword evidence="3" id="KW-0479">Metal-binding</keyword>
<organism evidence="8 9">
    <name type="scientific">Mya arenaria</name>
    <name type="common">Soft-shell clam</name>
    <dbReference type="NCBI Taxonomy" id="6604"/>
    <lineage>
        <taxon>Eukaryota</taxon>
        <taxon>Metazoa</taxon>
        <taxon>Spiralia</taxon>
        <taxon>Lophotrochozoa</taxon>
        <taxon>Mollusca</taxon>
        <taxon>Bivalvia</taxon>
        <taxon>Autobranchia</taxon>
        <taxon>Heteroconchia</taxon>
        <taxon>Euheterodonta</taxon>
        <taxon>Imparidentia</taxon>
        <taxon>Neoheterodontei</taxon>
        <taxon>Myida</taxon>
        <taxon>Myoidea</taxon>
        <taxon>Myidae</taxon>
        <taxon>Mya</taxon>
    </lineage>
</organism>
<dbReference type="PROSITE" id="PS00523">
    <property type="entry name" value="SULFATASE_1"/>
    <property type="match status" value="1"/>
</dbReference>
<dbReference type="Gene3D" id="3.30.1120.10">
    <property type="match status" value="1"/>
</dbReference>
<dbReference type="PANTHER" id="PTHR10342">
    <property type="entry name" value="ARYLSULFATASE"/>
    <property type="match status" value="1"/>
</dbReference>
<comment type="similarity">
    <text evidence="2">Belongs to the sulfatase family.</text>
</comment>
<dbReference type="Proteomes" id="UP001164746">
    <property type="component" value="Chromosome 9"/>
</dbReference>
<gene>
    <name evidence="8" type="ORF">MAR_004736</name>
</gene>
<dbReference type="InterPro" id="IPR047115">
    <property type="entry name" value="ARSB"/>
</dbReference>
<dbReference type="SUPFAM" id="SSF53649">
    <property type="entry name" value="Alkaline phosphatase-like"/>
    <property type="match status" value="1"/>
</dbReference>
<dbReference type="InterPro" id="IPR000917">
    <property type="entry name" value="Sulfatase_N"/>
</dbReference>
<feature type="domain" description="Sulfatase N-terminal" evidence="7">
    <location>
        <begin position="17"/>
        <end position="85"/>
    </location>
</feature>
<keyword evidence="9" id="KW-1185">Reference proteome</keyword>
<comment type="cofactor">
    <cofactor evidence="1">
        <name>Ca(2+)</name>
        <dbReference type="ChEBI" id="CHEBI:29108"/>
    </cofactor>
</comment>
<dbReference type="PANTHER" id="PTHR10342:SF273">
    <property type="entry name" value="RE14504P"/>
    <property type="match status" value="1"/>
</dbReference>
<protein>
    <submittedName>
        <fullName evidence="8">ARSB-like protein</fullName>
    </submittedName>
</protein>
<name>A0ABY7F177_MYAAR</name>
<dbReference type="EMBL" id="CP111020">
    <property type="protein sequence ID" value="WAR14631.1"/>
    <property type="molecule type" value="Genomic_DNA"/>
</dbReference>
<proteinExistence type="inferred from homology"/>
<evidence type="ECO:0000256" key="3">
    <source>
        <dbReference type="ARBA" id="ARBA00022723"/>
    </source>
</evidence>
<feature type="domain" description="Sulfatase N-terminal" evidence="7">
    <location>
        <begin position="103"/>
        <end position="191"/>
    </location>
</feature>
<accession>A0ABY7F177</accession>